<dbReference type="SUPFAM" id="SSF160574">
    <property type="entry name" value="BT0923-like"/>
    <property type="match status" value="1"/>
</dbReference>
<gene>
    <name evidence="2" type="ORF">A1507_03210</name>
</gene>
<protein>
    <recommendedName>
        <fullName evidence="4">Beta-lactamase-inhibitor-like PepSY-like domain-containing protein</fullName>
    </recommendedName>
</protein>
<name>A0A177N5L0_9GAMM</name>
<dbReference type="Proteomes" id="UP000077857">
    <property type="component" value="Unassembled WGS sequence"/>
</dbReference>
<evidence type="ECO:0000313" key="3">
    <source>
        <dbReference type="Proteomes" id="UP000077857"/>
    </source>
</evidence>
<organism evidence="2 3">
    <name type="scientific">Methylomonas koyamae</name>
    <dbReference type="NCBI Taxonomy" id="702114"/>
    <lineage>
        <taxon>Bacteria</taxon>
        <taxon>Pseudomonadati</taxon>
        <taxon>Pseudomonadota</taxon>
        <taxon>Gammaproteobacteria</taxon>
        <taxon>Methylococcales</taxon>
        <taxon>Methylococcaceae</taxon>
        <taxon>Methylomonas</taxon>
    </lineage>
</organism>
<feature type="signal peptide" evidence="1">
    <location>
        <begin position="1"/>
        <end position="22"/>
    </location>
</feature>
<accession>A0A177N5L0</accession>
<dbReference type="OrthoDB" id="5568550at2"/>
<comment type="caution">
    <text evidence="2">The sequence shown here is derived from an EMBL/GenBank/DDBJ whole genome shotgun (WGS) entry which is preliminary data.</text>
</comment>
<reference evidence="2 3" key="1">
    <citation type="submission" date="2016-03" db="EMBL/GenBank/DDBJ databases">
        <authorList>
            <person name="Ploux O."/>
        </authorList>
    </citation>
    <scope>NUCLEOTIDE SEQUENCE [LARGE SCALE GENOMIC DNA]</scope>
    <source>
        <strain evidence="2 3">R-45378</strain>
    </source>
</reference>
<dbReference type="AlphaFoldDB" id="A0A177N5L0"/>
<evidence type="ECO:0000256" key="1">
    <source>
        <dbReference type="SAM" id="SignalP"/>
    </source>
</evidence>
<dbReference type="RefSeq" id="WP_064042051.1">
    <property type="nucleotide sequence ID" value="NZ_LUUJ01000110.1"/>
</dbReference>
<dbReference type="EMBL" id="LUUJ01000110">
    <property type="protein sequence ID" value="OAI12499.1"/>
    <property type="molecule type" value="Genomic_DNA"/>
</dbReference>
<keyword evidence="1" id="KW-0732">Signal</keyword>
<sequence>MQNRHYFAVALAALRYSAACLAAESSPIPFSQLPEPVQKTVLEILDRPQISKISRISDNNLLRFEIEADKTENNQELMTWDIVVAASGKLMKLSKEVPYFALSYPQMQTIEARYPGIKVTETESVDLHFYNVVGEINGRPVKFKFYEDGFIEEQP</sequence>
<feature type="chain" id="PRO_5008068760" description="Beta-lactamase-inhibitor-like PepSY-like domain-containing protein" evidence="1">
    <location>
        <begin position="23"/>
        <end position="155"/>
    </location>
</feature>
<evidence type="ECO:0008006" key="4">
    <source>
        <dbReference type="Google" id="ProtNLM"/>
    </source>
</evidence>
<proteinExistence type="predicted"/>
<evidence type="ECO:0000313" key="2">
    <source>
        <dbReference type="EMBL" id="OAI12499.1"/>
    </source>
</evidence>